<proteinExistence type="predicted"/>
<accession>A0ABV4AX84</accession>
<keyword evidence="2" id="KW-0472">Membrane</keyword>
<dbReference type="InterPro" id="IPR013425">
    <property type="entry name" value="Autotrns_rpt"/>
</dbReference>
<dbReference type="NCBIfam" id="TIGR02601">
    <property type="entry name" value="autotrns_rpt"/>
    <property type="match status" value="1"/>
</dbReference>
<dbReference type="InterPro" id="IPR006315">
    <property type="entry name" value="OM_autotransptr_brl_dom"/>
</dbReference>
<feature type="domain" description="Autochaperone" evidence="3">
    <location>
        <begin position="350"/>
        <end position="459"/>
    </location>
</feature>
<keyword evidence="5" id="KW-1185">Reference proteome</keyword>
<dbReference type="NCBIfam" id="TIGR01414">
    <property type="entry name" value="autotrans_barl"/>
    <property type="match status" value="1"/>
</dbReference>
<dbReference type="Pfam" id="PF18883">
    <property type="entry name" value="AC_1"/>
    <property type="match status" value="1"/>
</dbReference>
<reference evidence="4 5" key="1">
    <citation type="journal article" date="2016" name="Int. J. Syst. Evol. Microbiol.">
        <title>Description of Comamonas sediminis sp. nov., isolated from lagoon sediments.</title>
        <authorList>
            <person name="Subhash Y."/>
            <person name="Bang J.J."/>
            <person name="You T.H."/>
            <person name="Lee S.S."/>
        </authorList>
    </citation>
    <scope>NUCLEOTIDE SEQUENCE [LARGE SCALE GENOMIC DNA]</scope>
    <source>
        <strain evidence="4 5">JCM 31169</strain>
    </source>
</reference>
<evidence type="ECO:0000313" key="4">
    <source>
        <dbReference type="EMBL" id="MEY2249567.1"/>
    </source>
</evidence>
<comment type="caution">
    <text evidence="4">The sequence shown here is derived from an EMBL/GenBank/DDBJ whole genome shotgun (WGS) entry which is preliminary data.</text>
</comment>
<dbReference type="InterPro" id="IPR030895">
    <property type="entry name" value="T5SS_PEPC_rpt"/>
</dbReference>
<dbReference type="Pfam" id="PF12951">
    <property type="entry name" value="PATR"/>
    <property type="match status" value="1"/>
</dbReference>
<dbReference type="InterPro" id="IPR043990">
    <property type="entry name" value="AC_1"/>
</dbReference>
<dbReference type="InterPro" id="IPR011050">
    <property type="entry name" value="Pectin_lyase_fold/virulence"/>
</dbReference>
<evidence type="ECO:0000313" key="5">
    <source>
        <dbReference type="Proteomes" id="UP001562178"/>
    </source>
</evidence>
<keyword evidence="2" id="KW-1133">Transmembrane helix</keyword>
<dbReference type="PANTHER" id="PTHR12338:SF5">
    <property type="entry name" value="ANTIGEN 43-RELATED"/>
    <property type="match status" value="1"/>
</dbReference>
<dbReference type="EMBL" id="JBGBDC010000001">
    <property type="protein sequence ID" value="MEY2249567.1"/>
    <property type="molecule type" value="Genomic_DNA"/>
</dbReference>
<feature type="transmembrane region" description="Helical" evidence="2">
    <location>
        <begin position="562"/>
        <end position="580"/>
    </location>
</feature>
<evidence type="ECO:0000259" key="3">
    <source>
        <dbReference type="Pfam" id="PF18883"/>
    </source>
</evidence>
<sequence length="587" mass="59016">MFIGDLGEGSLDIVSDTFSNRRQASEIARSAGSTGTVNVSSGGQWNTGPLYVGRAGTAVFNVTNGGKITSDHTFLGQLMGGVGIATVDGPGSAWSIPPESNSDFWIGSGGGAGTLRILNGGTVSTSSDIYTSYDLGSSSTIDIDGANSSLSANAWCYFGMAAPSHITITNGGQLNCNRNTYLAWGSVSLSGIGSKWKVNTHLDIGRSQIPTKGTLSVGEGSTVELAGNLRLAADSNNRGGSGTLNIEGSRAPGVLLTQNVLFGVSGYNTINFKHTDSTGNYQFSPSISGGGNVNILGTGTTVMMGNNAYTGHTSIQAGVLRAGSATALSSTSGYSISPRGTLDINRHSSTLYNLTNAGNLIIGAGDTNATVTTTYDYSGLASTIHMNAALGGNNSPTQKLIVNRSTNGSSTLNIRNLGGTGAQTTGNGILVVQVGWESNGQFTLPAPGYIQAGAYRYTLHKVGRNWYLQSAPANAKAAAADDSAACVADPLAQGCALAPGQGAVAKALPAALKAGTANAAAAEAEAAAPAADASAQLEAALGADDLKDDGAVGFAGAVPVPGLGMVGMVSLSSLIGVAGLRRGRKAV</sequence>
<dbReference type="NCBIfam" id="TIGR04393">
    <property type="entry name" value="rpt_T5SS_PEPC"/>
    <property type="match status" value="2"/>
</dbReference>
<evidence type="ECO:0000256" key="2">
    <source>
        <dbReference type="SAM" id="Phobius"/>
    </source>
</evidence>
<dbReference type="InterPro" id="IPR050909">
    <property type="entry name" value="Bact_Autotransporter_VF"/>
</dbReference>
<gene>
    <name evidence="4" type="ORF">AB7A72_00990</name>
</gene>
<dbReference type="PANTHER" id="PTHR12338">
    <property type="entry name" value="AUTOTRANSPORTER"/>
    <property type="match status" value="1"/>
</dbReference>
<keyword evidence="2" id="KW-0812">Transmembrane</keyword>
<dbReference type="Proteomes" id="UP001562178">
    <property type="component" value="Unassembled WGS sequence"/>
</dbReference>
<dbReference type="RefSeq" id="WP_369458742.1">
    <property type="nucleotide sequence ID" value="NZ_JBGBDC010000001.1"/>
</dbReference>
<dbReference type="SUPFAM" id="SSF51126">
    <property type="entry name" value="Pectin lyase-like"/>
    <property type="match status" value="1"/>
</dbReference>
<dbReference type="Gene3D" id="2.160.20.20">
    <property type="match status" value="1"/>
</dbReference>
<keyword evidence="1" id="KW-0732">Signal</keyword>
<organism evidence="4 5">
    <name type="scientific">Comamonas sediminis</name>
    <dbReference type="NCBI Taxonomy" id="1783360"/>
    <lineage>
        <taxon>Bacteria</taxon>
        <taxon>Pseudomonadati</taxon>
        <taxon>Pseudomonadota</taxon>
        <taxon>Betaproteobacteria</taxon>
        <taxon>Burkholderiales</taxon>
        <taxon>Comamonadaceae</taxon>
        <taxon>Comamonas</taxon>
    </lineage>
</organism>
<dbReference type="InterPro" id="IPR012332">
    <property type="entry name" value="Autotransporter_pectin_lyase_C"/>
</dbReference>
<dbReference type="CDD" id="cd01344">
    <property type="entry name" value="PL2_Passenger_AT"/>
    <property type="match status" value="1"/>
</dbReference>
<protein>
    <submittedName>
        <fullName evidence="4">Autotransporter outer membrane beta-barrel domain-containing protein</fullName>
    </submittedName>
</protein>
<evidence type="ECO:0000256" key="1">
    <source>
        <dbReference type="ARBA" id="ARBA00022729"/>
    </source>
</evidence>
<name>A0ABV4AX84_9BURK</name>